<name>A0A067BHG4_SAPPC</name>
<keyword evidence="1" id="KW-0472">Membrane</keyword>
<accession>A0A067BHG4</accession>
<feature type="transmembrane region" description="Helical" evidence="1">
    <location>
        <begin position="42"/>
        <end position="64"/>
    </location>
</feature>
<protein>
    <submittedName>
        <fullName evidence="2">Uncharacterized protein</fullName>
    </submittedName>
</protein>
<evidence type="ECO:0000256" key="1">
    <source>
        <dbReference type="SAM" id="Phobius"/>
    </source>
</evidence>
<gene>
    <name evidence="2" type="ORF">SPRG_16400</name>
</gene>
<evidence type="ECO:0000313" key="2">
    <source>
        <dbReference type="EMBL" id="KDO17824.1"/>
    </source>
</evidence>
<dbReference type="AlphaFoldDB" id="A0A067BHG4"/>
<dbReference type="VEuPathDB" id="FungiDB:SPRG_16400"/>
<feature type="non-terminal residue" evidence="2">
    <location>
        <position position="93"/>
    </location>
</feature>
<dbReference type="KEGG" id="spar:SPRG_16400"/>
<dbReference type="Proteomes" id="UP000030745">
    <property type="component" value="Unassembled WGS sequence"/>
</dbReference>
<sequence>MSPPKSFYYAFMQRHLTAVTLLATALTDVANTALLPSPTNCYVGTTLGWLASGVWTACLVAQLLKDEFYSKCRGLSILWAWMNLTAASLNGLA</sequence>
<dbReference type="RefSeq" id="XP_012211470.1">
    <property type="nucleotide sequence ID" value="XM_012356080.1"/>
</dbReference>
<dbReference type="GeneID" id="24138029"/>
<keyword evidence="3" id="KW-1185">Reference proteome</keyword>
<keyword evidence="1" id="KW-1133">Transmembrane helix</keyword>
<organism evidence="2 3">
    <name type="scientific">Saprolegnia parasitica (strain CBS 223.65)</name>
    <dbReference type="NCBI Taxonomy" id="695850"/>
    <lineage>
        <taxon>Eukaryota</taxon>
        <taxon>Sar</taxon>
        <taxon>Stramenopiles</taxon>
        <taxon>Oomycota</taxon>
        <taxon>Saprolegniomycetes</taxon>
        <taxon>Saprolegniales</taxon>
        <taxon>Saprolegniaceae</taxon>
        <taxon>Saprolegnia</taxon>
    </lineage>
</organism>
<keyword evidence="1" id="KW-0812">Transmembrane</keyword>
<evidence type="ECO:0000313" key="3">
    <source>
        <dbReference type="Proteomes" id="UP000030745"/>
    </source>
</evidence>
<reference evidence="2 3" key="1">
    <citation type="journal article" date="2013" name="PLoS Genet.">
        <title>Distinctive expansion of potential virulence genes in the genome of the oomycete fish pathogen Saprolegnia parasitica.</title>
        <authorList>
            <person name="Jiang R.H."/>
            <person name="de Bruijn I."/>
            <person name="Haas B.J."/>
            <person name="Belmonte R."/>
            <person name="Lobach L."/>
            <person name="Christie J."/>
            <person name="van den Ackerveken G."/>
            <person name="Bottin A."/>
            <person name="Bulone V."/>
            <person name="Diaz-Moreno S.M."/>
            <person name="Dumas B."/>
            <person name="Fan L."/>
            <person name="Gaulin E."/>
            <person name="Govers F."/>
            <person name="Grenville-Briggs L.J."/>
            <person name="Horner N.R."/>
            <person name="Levin J.Z."/>
            <person name="Mammella M."/>
            <person name="Meijer H.J."/>
            <person name="Morris P."/>
            <person name="Nusbaum C."/>
            <person name="Oome S."/>
            <person name="Phillips A.J."/>
            <person name="van Rooyen D."/>
            <person name="Rzeszutek E."/>
            <person name="Saraiva M."/>
            <person name="Secombes C.J."/>
            <person name="Seidl M.F."/>
            <person name="Snel B."/>
            <person name="Stassen J.H."/>
            <person name="Sykes S."/>
            <person name="Tripathy S."/>
            <person name="van den Berg H."/>
            <person name="Vega-Arreguin J.C."/>
            <person name="Wawra S."/>
            <person name="Young S.K."/>
            <person name="Zeng Q."/>
            <person name="Dieguez-Uribeondo J."/>
            <person name="Russ C."/>
            <person name="Tyler B.M."/>
            <person name="van West P."/>
        </authorList>
    </citation>
    <scope>NUCLEOTIDE SEQUENCE [LARGE SCALE GENOMIC DNA]</scope>
    <source>
        <strain evidence="2 3">CBS 223.65</strain>
    </source>
</reference>
<dbReference type="EMBL" id="KK583558">
    <property type="protein sequence ID" value="KDO17824.1"/>
    <property type="molecule type" value="Genomic_DNA"/>
</dbReference>
<proteinExistence type="predicted"/>